<dbReference type="PANTHER" id="PTHR42848">
    <property type="match status" value="1"/>
</dbReference>
<evidence type="ECO:0000256" key="1">
    <source>
        <dbReference type="ARBA" id="ARBA00022490"/>
    </source>
</evidence>
<keyword evidence="5 9" id="KW-0067">ATP-binding</keyword>
<feature type="binding site" evidence="9">
    <location>
        <position position="213"/>
    </location>
    <ligand>
        <name>ATP</name>
        <dbReference type="ChEBI" id="CHEBI:30616"/>
    </ligand>
</feature>
<evidence type="ECO:0000313" key="12">
    <source>
        <dbReference type="EMBL" id="QDU67046.1"/>
    </source>
</evidence>
<dbReference type="NCBIfam" id="TIGR00635">
    <property type="entry name" value="ruvB"/>
    <property type="match status" value="1"/>
</dbReference>
<dbReference type="Gene3D" id="1.10.8.60">
    <property type="match status" value="1"/>
</dbReference>
<evidence type="ECO:0000256" key="8">
    <source>
        <dbReference type="ARBA" id="ARBA00023204"/>
    </source>
</evidence>
<feature type="domain" description="AAA+ ATPase" evidence="11">
    <location>
        <begin position="83"/>
        <end position="211"/>
    </location>
</feature>
<dbReference type="SMART" id="SM00382">
    <property type="entry name" value="AAA"/>
    <property type="match status" value="1"/>
</dbReference>
<sequence length="373" mass="40385">MSQSRGTEDGGHRREWTPAPAAGSAGEATSPPEGHWTDPATLLGEGEEDFGLRPRSLDEFVGQRRAVENLRVALQAAKGRGESPDHLLLAGPPGLGKTSLARILAAELGTHLHATSGPALERPKDLVGILTQLQRGDLLFIDEIHRVPAGVEEYLYGAMEDFRVEFTLNEGPHARVIPLTVERFTLVGATTREGLLSSPFRARFGLLERLDPYPTEDLVRILERSARLLGVELEPDAATLLASRARGTPRVANRFLRRVRDLGQVRQERRLSATLADETMTRIGVDAHGLEELDRRILHVLARNGSTPIGLKTLAAAVGEAEDTIEDVFEPHLLRLGFLHRTARGRVATADGCRAIGVEPDTQAPGSGGTASP</sequence>
<dbReference type="InterPro" id="IPR004605">
    <property type="entry name" value="DNA_helicase_Holl-junc_RuvB"/>
</dbReference>
<feature type="region of interest" description="Small ATPAse domain (RuvB-S)" evidence="9">
    <location>
        <begin position="214"/>
        <end position="284"/>
    </location>
</feature>
<comment type="similarity">
    <text evidence="9">Belongs to the RuvB family.</text>
</comment>
<comment type="domain">
    <text evidence="9">Has 3 domains, the large (RuvB-L) and small ATPase (RuvB-S) domains and the C-terminal head (RuvB-H) domain. The head domain binds DNA, while the ATPase domains jointly bind ATP, ADP or are empty depending on the state of the subunit in the translocation cycle. During a single DNA translocation step the structure of each domain remains the same, but their relative positions change.</text>
</comment>
<feature type="binding site" evidence="9">
    <location>
        <position position="98"/>
    </location>
    <ligand>
        <name>ATP</name>
        <dbReference type="ChEBI" id="CHEBI:30616"/>
    </ligand>
</feature>
<feature type="binding site" evidence="9">
    <location>
        <position position="346"/>
    </location>
    <ligand>
        <name>DNA</name>
        <dbReference type="ChEBI" id="CHEBI:16991"/>
    </ligand>
</feature>
<dbReference type="AlphaFoldDB" id="A0A518BJ98"/>
<feature type="binding site" evidence="9">
    <location>
        <position position="99"/>
    </location>
    <ligand>
        <name>ATP</name>
        <dbReference type="ChEBI" id="CHEBI:30616"/>
    </ligand>
</feature>
<dbReference type="GO" id="GO:0016887">
    <property type="term" value="F:ATP hydrolysis activity"/>
    <property type="evidence" value="ECO:0007669"/>
    <property type="project" value="RHEA"/>
</dbReference>
<evidence type="ECO:0000256" key="10">
    <source>
        <dbReference type="SAM" id="MobiDB-lite"/>
    </source>
</evidence>
<keyword evidence="13" id="KW-1185">Reference proteome</keyword>
<dbReference type="InterPro" id="IPR008823">
    <property type="entry name" value="RuvB_wg_C"/>
</dbReference>
<feature type="compositionally biased region" description="Basic and acidic residues" evidence="10">
    <location>
        <begin position="1"/>
        <end position="16"/>
    </location>
</feature>
<accession>A0A518BJ98</accession>
<gene>
    <name evidence="9 12" type="primary">ruvB</name>
    <name evidence="12" type="ORF">Pla133_21240</name>
</gene>
<keyword evidence="1 9" id="KW-0963">Cytoplasm</keyword>
<keyword evidence="3 9" id="KW-0227">DNA damage</keyword>
<feature type="region of interest" description="Head domain (RuvB-H)" evidence="9">
    <location>
        <begin position="287"/>
        <end position="373"/>
    </location>
</feature>
<dbReference type="HAMAP" id="MF_00016">
    <property type="entry name" value="DNA_HJ_migration_RuvB"/>
    <property type="match status" value="1"/>
</dbReference>
<dbReference type="Gene3D" id="3.40.50.300">
    <property type="entry name" value="P-loop containing nucleotide triphosphate hydrolases"/>
    <property type="match status" value="1"/>
</dbReference>
<feature type="binding site" evidence="9">
    <location>
        <position position="250"/>
    </location>
    <ligand>
        <name>ATP</name>
        <dbReference type="ChEBI" id="CHEBI:30616"/>
    </ligand>
</feature>
<reference evidence="12 13" key="1">
    <citation type="submission" date="2019-02" db="EMBL/GenBank/DDBJ databases">
        <title>Deep-cultivation of Planctomycetes and their phenomic and genomic characterization uncovers novel biology.</title>
        <authorList>
            <person name="Wiegand S."/>
            <person name="Jogler M."/>
            <person name="Boedeker C."/>
            <person name="Pinto D."/>
            <person name="Vollmers J."/>
            <person name="Rivas-Marin E."/>
            <person name="Kohn T."/>
            <person name="Peeters S.H."/>
            <person name="Heuer A."/>
            <person name="Rast P."/>
            <person name="Oberbeckmann S."/>
            <person name="Bunk B."/>
            <person name="Jeske O."/>
            <person name="Meyerdierks A."/>
            <person name="Storesund J.E."/>
            <person name="Kallscheuer N."/>
            <person name="Luecker S."/>
            <person name="Lage O.M."/>
            <person name="Pohl T."/>
            <person name="Merkel B.J."/>
            <person name="Hornburger P."/>
            <person name="Mueller R.-W."/>
            <person name="Bruemmer F."/>
            <person name="Labrenz M."/>
            <person name="Spormann A.M."/>
            <person name="Op den Camp H."/>
            <person name="Overmann J."/>
            <person name="Amann R."/>
            <person name="Jetten M.S.M."/>
            <person name="Mascher T."/>
            <person name="Medema M.H."/>
            <person name="Devos D.P."/>
            <person name="Kaster A.-K."/>
            <person name="Ovreas L."/>
            <person name="Rohde M."/>
            <person name="Galperin M.Y."/>
            <person name="Jogler C."/>
        </authorList>
    </citation>
    <scope>NUCLEOTIDE SEQUENCE [LARGE SCALE GENOMIC DNA]</scope>
    <source>
        <strain evidence="12 13">Pla133</strain>
    </source>
</reference>
<comment type="subcellular location">
    <subcellularLocation>
        <location evidence="9">Cytoplasm</location>
    </subcellularLocation>
</comment>
<evidence type="ECO:0000256" key="5">
    <source>
        <dbReference type="ARBA" id="ARBA00022840"/>
    </source>
</evidence>
<evidence type="ECO:0000313" key="13">
    <source>
        <dbReference type="Proteomes" id="UP000316921"/>
    </source>
</evidence>
<dbReference type="Proteomes" id="UP000316921">
    <property type="component" value="Chromosome"/>
</dbReference>
<protein>
    <recommendedName>
        <fullName evidence="9">Holliday junction branch migration complex subunit RuvB</fullName>
        <ecNumber evidence="9">3.6.4.-</ecNumber>
    </recommendedName>
</protein>
<dbReference type="Gene3D" id="1.10.10.10">
    <property type="entry name" value="Winged helix-like DNA-binding domain superfamily/Winged helix DNA-binding domain"/>
    <property type="match status" value="1"/>
</dbReference>
<keyword evidence="12" id="KW-0347">Helicase</keyword>
<feature type="binding site" evidence="9">
    <location>
        <position position="341"/>
    </location>
    <ligand>
        <name>DNA</name>
        <dbReference type="ChEBI" id="CHEBI:16991"/>
    </ligand>
</feature>
<proteinExistence type="inferred from homology"/>
<keyword evidence="7 9" id="KW-0233">DNA recombination</keyword>
<feature type="region of interest" description="Disordered" evidence="10">
    <location>
        <begin position="1"/>
        <end position="49"/>
    </location>
</feature>
<name>A0A518BJ98_9BACT</name>
<dbReference type="EMBL" id="CP036287">
    <property type="protein sequence ID" value="QDU67046.1"/>
    <property type="molecule type" value="Genomic_DNA"/>
</dbReference>
<keyword evidence="8 9" id="KW-0234">DNA repair</keyword>
<dbReference type="SUPFAM" id="SSF52540">
    <property type="entry name" value="P-loop containing nucleoside triphosphate hydrolases"/>
    <property type="match status" value="1"/>
</dbReference>
<dbReference type="GO" id="GO:0048476">
    <property type="term" value="C:Holliday junction resolvase complex"/>
    <property type="evidence" value="ECO:0007669"/>
    <property type="project" value="UniProtKB-UniRule"/>
</dbReference>
<feature type="binding site" evidence="9">
    <location>
        <position position="52"/>
    </location>
    <ligand>
        <name>ATP</name>
        <dbReference type="ChEBI" id="CHEBI:30616"/>
    </ligand>
</feature>
<dbReference type="GO" id="GO:0006310">
    <property type="term" value="P:DNA recombination"/>
    <property type="evidence" value="ECO:0007669"/>
    <property type="project" value="UniProtKB-UniRule"/>
</dbReference>
<dbReference type="Pfam" id="PF05496">
    <property type="entry name" value="RuvB_N"/>
    <property type="match status" value="1"/>
</dbReference>
<dbReference type="KEGG" id="pbap:Pla133_21240"/>
<dbReference type="PANTHER" id="PTHR42848:SF1">
    <property type="entry name" value="HOLLIDAY JUNCTION BRANCH MIGRATION COMPLEX SUBUNIT RUVB"/>
    <property type="match status" value="1"/>
</dbReference>
<evidence type="ECO:0000256" key="2">
    <source>
        <dbReference type="ARBA" id="ARBA00022741"/>
    </source>
</evidence>
<feature type="binding site" evidence="9">
    <location>
        <begin position="160"/>
        <end position="162"/>
    </location>
    <ligand>
        <name>ATP</name>
        <dbReference type="ChEBI" id="CHEBI:30616"/>
    </ligand>
</feature>
<dbReference type="InterPro" id="IPR003593">
    <property type="entry name" value="AAA+_ATPase"/>
</dbReference>
<feature type="binding site" evidence="9">
    <location>
        <position position="203"/>
    </location>
    <ligand>
        <name>ATP</name>
        <dbReference type="ChEBI" id="CHEBI:30616"/>
    </ligand>
</feature>
<dbReference type="EC" id="3.6.4.-" evidence="9"/>
<keyword evidence="6 9" id="KW-0238">DNA-binding</keyword>
<evidence type="ECO:0000256" key="7">
    <source>
        <dbReference type="ARBA" id="ARBA00023172"/>
    </source>
</evidence>
<evidence type="ECO:0000259" key="11">
    <source>
        <dbReference type="SMART" id="SM00382"/>
    </source>
</evidence>
<comment type="subunit">
    <text evidence="9">Homohexamer. Forms an RuvA(8)-RuvB(12)-Holliday junction (HJ) complex. HJ DNA is sandwiched between 2 RuvA tetramers; dsDNA enters through RuvA and exits via RuvB. An RuvB hexamer assembles on each DNA strand where it exits the tetramer. Each RuvB hexamer is contacted by two RuvA subunits (via domain III) on 2 adjacent RuvB subunits; this complex drives branch migration. In the full resolvosome a probable DNA-RuvA(4)-RuvB(12)-RuvC(2) complex forms which resolves the HJ.</text>
</comment>
<dbReference type="GO" id="GO:0006281">
    <property type="term" value="P:DNA repair"/>
    <property type="evidence" value="ECO:0007669"/>
    <property type="project" value="UniProtKB-UniRule"/>
</dbReference>
<dbReference type="InterPro" id="IPR036390">
    <property type="entry name" value="WH_DNA-bd_sf"/>
</dbReference>
<dbReference type="GO" id="GO:0009378">
    <property type="term" value="F:four-way junction helicase activity"/>
    <property type="evidence" value="ECO:0007669"/>
    <property type="project" value="InterPro"/>
</dbReference>
<dbReference type="InterPro" id="IPR008824">
    <property type="entry name" value="RuvB-like_N"/>
</dbReference>
<evidence type="ECO:0000256" key="6">
    <source>
        <dbReference type="ARBA" id="ARBA00023125"/>
    </source>
</evidence>
<dbReference type="GO" id="GO:0005737">
    <property type="term" value="C:cytoplasm"/>
    <property type="evidence" value="ECO:0007669"/>
    <property type="project" value="UniProtKB-SubCell"/>
</dbReference>
<dbReference type="GO" id="GO:0000400">
    <property type="term" value="F:four-way junction DNA binding"/>
    <property type="evidence" value="ECO:0007669"/>
    <property type="project" value="UniProtKB-UniRule"/>
</dbReference>
<dbReference type="SUPFAM" id="SSF46785">
    <property type="entry name" value="Winged helix' DNA-binding domain"/>
    <property type="match status" value="1"/>
</dbReference>
<dbReference type="Pfam" id="PF05491">
    <property type="entry name" value="WHD_RuvB"/>
    <property type="match status" value="1"/>
</dbReference>
<dbReference type="GO" id="GO:0005524">
    <property type="term" value="F:ATP binding"/>
    <property type="evidence" value="ECO:0007669"/>
    <property type="project" value="UniProtKB-UniRule"/>
</dbReference>
<dbReference type="CDD" id="cd00009">
    <property type="entry name" value="AAA"/>
    <property type="match status" value="1"/>
</dbReference>
<comment type="caution">
    <text evidence="9">Lacks conserved residue(s) required for the propagation of feature annotation.</text>
</comment>
<evidence type="ECO:0000256" key="4">
    <source>
        <dbReference type="ARBA" id="ARBA00022801"/>
    </source>
</evidence>
<dbReference type="RefSeq" id="WP_145064866.1">
    <property type="nucleotide sequence ID" value="NZ_CP036287.1"/>
</dbReference>
<dbReference type="InterPro" id="IPR036388">
    <property type="entry name" value="WH-like_DNA-bd_sf"/>
</dbReference>
<organism evidence="12 13">
    <name type="scientific">Engelhardtia mirabilis</name>
    <dbReference type="NCBI Taxonomy" id="2528011"/>
    <lineage>
        <taxon>Bacteria</taxon>
        <taxon>Pseudomonadati</taxon>
        <taxon>Planctomycetota</taxon>
        <taxon>Planctomycetia</taxon>
        <taxon>Planctomycetia incertae sedis</taxon>
        <taxon>Engelhardtia</taxon>
    </lineage>
</organism>
<keyword evidence="2 9" id="KW-0547">Nucleotide-binding</keyword>
<keyword evidence="4 9" id="KW-0378">Hydrolase</keyword>
<comment type="catalytic activity">
    <reaction evidence="9">
        <text>ATP + H2O = ADP + phosphate + H(+)</text>
        <dbReference type="Rhea" id="RHEA:13065"/>
        <dbReference type="ChEBI" id="CHEBI:15377"/>
        <dbReference type="ChEBI" id="CHEBI:15378"/>
        <dbReference type="ChEBI" id="CHEBI:30616"/>
        <dbReference type="ChEBI" id="CHEBI:43474"/>
        <dbReference type="ChEBI" id="CHEBI:456216"/>
    </reaction>
</comment>
<comment type="function">
    <text evidence="9">The RuvA-RuvB-RuvC complex processes Holliday junction (HJ) DNA during genetic recombination and DNA repair, while the RuvA-RuvB complex plays an important role in the rescue of blocked DNA replication forks via replication fork reversal (RFR). RuvA specifically binds to HJ cruciform DNA, conferring on it an open structure. The RuvB hexamer acts as an ATP-dependent pump, pulling dsDNA into and through the RuvAB complex. RuvB forms 2 homohexamers on either side of HJ DNA bound by 1 or 2 RuvA tetramers; 4 subunits per hexamer contact DNA at a time. Coordinated motions by a converter formed by DNA-disengaged RuvB subunits stimulates ATP hydrolysis and nucleotide exchange. Immobilization of the converter enables RuvB to convert the ATP-contained energy into a lever motion, pulling 2 nucleotides of DNA out of the RuvA tetramer per ATP hydrolyzed, thus driving DNA branch migration. The RuvB motors rotate together with the DNA substrate, which together with the progressing nucleotide cycle form the mechanistic basis for DNA recombination by continuous HJ branch migration. Branch migration allows RuvC to scan DNA until it finds its consensus sequence, where it cleaves and resolves cruciform DNA.</text>
</comment>
<feature type="binding site" evidence="9">
    <location>
        <position position="94"/>
    </location>
    <ligand>
        <name>ATP</name>
        <dbReference type="ChEBI" id="CHEBI:30616"/>
    </ligand>
</feature>
<feature type="binding site" evidence="9">
    <location>
        <position position="53"/>
    </location>
    <ligand>
        <name>ATP</name>
        <dbReference type="ChEBI" id="CHEBI:30616"/>
    </ligand>
</feature>
<dbReference type="NCBIfam" id="NF000868">
    <property type="entry name" value="PRK00080.1"/>
    <property type="match status" value="1"/>
</dbReference>
<evidence type="ECO:0000256" key="3">
    <source>
        <dbReference type="ARBA" id="ARBA00022763"/>
    </source>
</evidence>
<feature type="binding site" evidence="9">
    <location>
        <position position="97"/>
    </location>
    <ligand>
        <name>ATP</name>
        <dbReference type="ChEBI" id="CHEBI:30616"/>
    </ligand>
</feature>
<dbReference type="InterPro" id="IPR027417">
    <property type="entry name" value="P-loop_NTPase"/>
</dbReference>
<feature type="binding site" evidence="9">
    <location>
        <position position="98"/>
    </location>
    <ligand>
        <name>Mg(2+)</name>
        <dbReference type="ChEBI" id="CHEBI:18420"/>
    </ligand>
</feature>
<dbReference type="InterPro" id="IPR041445">
    <property type="entry name" value="AAA_lid_4"/>
</dbReference>
<evidence type="ECO:0000256" key="9">
    <source>
        <dbReference type="HAMAP-Rule" id="MF_00016"/>
    </source>
</evidence>
<dbReference type="Pfam" id="PF17864">
    <property type="entry name" value="AAA_lid_4"/>
    <property type="match status" value="1"/>
</dbReference>